<dbReference type="CDD" id="cd00586">
    <property type="entry name" value="4HBT"/>
    <property type="match status" value="1"/>
</dbReference>
<gene>
    <name evidence="2" type="ORF">ACFPM8_05930</name>
</gene>
<keyword evidence="1" id="KW-0378">Hydrolase</keyword>
<dbReference type="Proteomes" id="UP001596045">
    <property type="component" value="Unassembled WGS sequence"/>
</dbReference>
<evidence type="ECO:0000256" key="1">
    <source>
        <dbReference type="ARBA" id="ARBA00022801"/>
    </source>
</evidence>
<dbReference type="PIRSF" id="PIRSF003230">
    <property type="entry name" value="YbgC"/>
    <property type="match status" value="1"/>
</dbReference>
<accession>A0ABW0M5S0</accession>
<name>A0ABW0M5S0_9BURK</name>
<keyword evidence="3" id="KW-1185">Reference proteome</keyword>
<sequence length="154" mass="16953">MTLPNHDAALSYTVCYADTDAGGVIYHARYIEMVERARNRVMNLAGFTFAALAREHDTMLIVHKVNAVHHAPGFLEDHLQLTTRLATCKAARTVWLTEVMRGDTLLATVSIEMVAIHASTRNLRLHPQALLDGLAAFVLQPAGKAQQQVEALPL</sequence>
<evidence type="ECO:0000313" key="2">
    <source>
        <dbReference type="EMBL" id="MFC5473494.1"/>
    </source>
</evidence>
<proteinExistence type="predicted"/>
<dbReference type="InterPro" id="IPR029069">
    <property type="entry name" value="HotDog_dom_sf"/>
</dbReference>
<comment type="caution">
    <text evidence="2">The sequence shown here is derived from an EMBL/GenBank/DDBJ whole genome shotgun (WGS) entry which is preliminary data.</text>
</comment>
<dbReference type="SUPFAM" id="SSF54637">
    <property type="entry name" value="Thioesterase/thiol ester dehydrase-isomerase"/>
    <property type="match status" value="1"/>
</dbReference>
<protein>
    <submittedName>
        <fullName evidence="2">Thioesterase family protein</fullName>
    </submittedName>
</protein>
<evidence type="ECO:0000313" key="3">
    <source>
        <dbReference type="Proteomes" id="UP001596045"/>
    </source>
</evidence>
<dbReference type="Pfam" id="PF13279">
    <property type="entry name" value="4HBT_2"/>
    <property type="match status" value="1"/>
</dbReference>
<reference evidence="3" key="1">
    <citation type="journal article" date="2019" name="Int. J. Syst. Evol. Microbiol.">
        <title>The Global Catalogue of Microorganisms (GCM) 10K type strain sequencing project: providing services to taxonomists for standard genome sequencing and annotation.</title>
        <authorList>
            <consortium name="The Broad Institute Genomics Platform"/>
            <consortium name="The Broad Institute Genome Sequencing Center for Infectious Disease"/>
            <person name="Wu L."/>
            <person name="Ma J."/>
        </authorList>
    </citation>
    <scope>NUCLEOTIDE SEQUENCE [LARGE SCALE GENOMIC DNA]</scope>
    <source>
        <strain evidence="3">JCM 17066</strain>
    </source>
</reference>
<dbReference type="RefSeq" id="WP_378995983.1">
    <property type="nucleotide sequence ID" value="NZ_JBHSMT010000009.1"/>
</dbReference>
<organism evidence="2 3">
    <name type="scientific">Paraherbaspirillum soli</name>
    <dbReference type="NCBI Taxonomy" id="631222"/>
    <lineage>
        <taxon>Bacteria</taxon>
        <taxon>Pseudomonadati</taxon>
        <taxon>Pseudomonadota</taxon>
        <taxon>Betaproteobacteria</taxon>
        <taxon>Burkholderiales</taxon>
        <taxon>Oxalobacteraceae</taxon>
        <taxon>Paraherbaspirillum</taxon>
    </lineage>
</organism>
<dbReference type="InterPro" id="IPR006684">
    <property type="entry name" value="YbgC/YbaW"/>
</dbReference>
<dbReference type="Gene3D" id="3.10.129.10">
    <property type="entry name" value="Hotdog Thioesterase"/>
    <property type="match status" value="1"/>
</dbReference>
<dbReference type="EMBL" id="JBHSMT010000009">
    <property type="protein sequence ID" value="MFC5473494.1"/>
    <property type="molecule type" value="Genomic_DNA"/>
</dbReference>